<reference evidence="2" key="1">
    <citation type="journal article" date="2020" name="mSystems">
        <title>Genome- and Community-Level Interaction Insights into Carbon Utilization and Element Cycling Functions of Hydrothermarchaeota in Hydrothermal Sediment.</title>
        <authorList>
            <person name="Zhou Z."/>
            <person name="Liu Y."/>
            <person name="Xu W."/>
            <person name="Pan J."/>
            <person name="Luo Z.H."/>
            <person name="Li M."/>
        </authorList>
    </citation>
    <scope>NUCLEOTIDE SEQUENCE [LARGE SCALE GENOMIC DNA]</scope>
    <source>
        <strain evidence="2">SpSt-456</strain>
    </source>
</reference>
<sequence length="87" mass="10196">MIRLLLLALIIYAVYRYLKPRWGILHGKRGDDEETHEAELIKDPQCGAYFLKHQGVSARIDGEKLYFCSPECRDAYAARRRKEPKDE</sequence>
<dbReference type="EMBL" id="DSTK01000035">
    <property type="protein sequence ID" value="HFK97974.1"/>
    <property type="molecule type" value="Genomic_DNA"/>
</dbReference>
<proteinExistence type="predicted"/>
<dbReference type="SMART" id="SM00746">
    <property type="entry name" value="TRASH"/>
    <property type="match status" value="1"/>
</dbReference>
<comment type="caution">
    <text evidence="2">The sequence shown here is derived from an EMBL/GenBank/DDBJ whole genome shotgun (WGS) entry which is preliminary data.</text>
</comment>
<gene>
    <name evidence="2" type="ORF">ENS06_11730</name>
</gene>
<evidence type="ECO:0000259" key="1">
    <source>
        <dbReference type="SMART" id="SM00746"/>
    </source>
</evidence>
<dbReference type="InterPro" id="IPR011017">
    <property type="entry name" value="TRASH_dom"/>
</dbReference>
<organism evidence="2">
    <name type="scientific">Desulfacinum infernum</name>
    <dbReference type="NCBI Taxonomy" id="35837"/>
    <lineage>
        <taxon>Bacteria</taxon>
        <taxon>Pseudomonadati</taxon>
        <taxon>Thermodesulfobacteriota</taxon>
        <taxon>Syntrophobacteria</taxon>
        <taxon>Syntrophobacterales</taxon>
        <taxon>Syntrophobacteraceae</taxon>
        <taxon>Desulfacinum</taxon>
    </lineage>
</organism>
<accession>A0A832EJX2</accession>
<feature type="domain" description="TRASH" evidence="1">
    <location>
        <begin position="43"/>
        <end position="80"/>
    </location>
</feature>
<protein>
    <recommendedName>
        <fullName evidence="1">TRASH domain-containing protein</fullName>
    </recommendedName>
</protein>
<name>A0A832EJX2_9BACT</name>
<dbReference type="AlphaFoldDB" id="A0A832EJX2"/>
<evidence type="ECO:0000313" key="2">
    <source>
        <dbReference type="EMBL" id="HFK97974.1"/>
    </source>
</evidence>